<feature type="transmembrane region" description="Helical" evidence="7">
    <location>
        <begin position="239"/>
        <end position="263"/>
    </location>
</feature>
<sequence>MVGIDAFLQRLDDDVDLKKMKEKRRGGGGSGLPSSSSSGDDYEFDASSSTASSSSSYPSSIVKKIFIAILVVVALLLAHDARTSPPDGRIIGVSSRFVNDFLLWVKVHPGSGAAAFVLVYGACVVFLLPGTPLTLGGGYVYKVSYGWAGGLFMGTAASTLGSLLGSCSAFLLGRHVMRDRVRRWGRRHPLFDAIDLAVSDNGFRIMCLLYLTPILPLGPVSYVCGTTSMPLAKFAMAKVAAVPLMLLYTFIGASTDTFFSVAVSSSYSATTKDGDGNNVDSSGTGGGGTAVDGGGGRRGVGVDEETHGKMVLFGLVLSVVSMSLVSHFVKKELYKTFDKQKREKSDDDNGGEDRQYRRISSSNNAEEHVEMRRRPRGQAGTIDGSRADSTVDEEKG</sequence>
<dbReference type="GO" id="GO:0005886">
    <property type="term" value="C:plasma membrane"/>
    <property type="evidence" value="ECO:0007669"/>
    <property type="project" value="UniProtKB-SubCell"/>
</dbReference>
<organism evidence="9 10">
    <name type="scientific">Stephanodiscus triporus</name>
    <dbReference type="NCBI Taxonomy" id="2934178"/>
    <lineage>
        <taxon>Eukaryota</taxon>
        <taxon>Sar</taxon>
        <taxon>Stramenopiles</taxon>
        <taxon>Ochrophyta</taxon>
        <taxon>Bacillariophyta</taxon>
        <taxon>Coscinodiscophyceae</taxon>
        <taxon>Thalassiosirophycidae</taxon>
        <taxon>Stephanodiscales</taxon>
        <taxon>Stephanodiscaceae</taxon>
        <taxon>Stephanodiscus</taxon>
    </lineage>
</organism>
<proteinExistence type="predicted"/>
<feature type="compositionally biased region" description="Low complexity" evidence="6">
    <location>
        <begin position="268"/>
        <end position="282"/>
    </location>
</feature>
<protein>
    <recommendedName>
        <fullName evidence="8">VTT domain-containing protein</fullName>
    </recommendedName>
</protein>
<evidence type="ECO:0000256" key="5">
    <source>
        <dbReference type="ARBA" id="ARBA00023136"/>
    </source>
</evidence>
<evidence type="ECO:0000256" key="6">
    <source>
        <dbReference type="SAM" id="MobiDB-lite"/>
    </source>
</evidence>
<evidence type="ECO:0000313" key="10">
    <source>
        <dbReference type="Proteomes" id="UP001530315"/>
    </source>
</evidence>
<evidence type="ECO:0000256" key="1">
    <source>
        <dbReference type="ARBA" id="ARBA00004651"/>
    </source>
</evidence>
<dbReference type="Proteomes" id="UP001530315">
    <property type="component" value="Unassembled WGS sequence"/>
</dbReference>
<feature type="domain" description="VTT" evidence="8">
    <location>
        <begin position="128"/>
        <end position="253"/>
    </location>
</feature>
<comment type="caution">
    <text evidence="9">The sequence shown here is derived from an EMBL/GenBank/DDBJ whole genome shotgun (WGS) entry which is preliminary data.</text>
</comment>
<feature type="transmembrane region" description="Helical" evidence="7">
    <location>
        <begin position="101"/>
        <end position="127"/>
    </location>
</feature>
<reference evidence="9 10" key="1">
    <citation type="submission" date="2024-10" db="EMBL/GenBank/DDBJ databases">
        <title>Updated reference genomes for cyclostephanoid diatoms.</title>
        <authorList>
            <person name="Roberts W.R."/>
            <person name="Alverson A.J."/>
        </authorList>
    </citation>
    <scope>NUCLEOTIDE SEQUENCE [LARGE SCALE GENOMIC DNA]</scope>
    <source>
        <strain evidence="9 10">AJA276-08</strain>
    </source>
</reference>
<keyword evidence="5 7" id="KW-0472">Membrane</keyword>
<feature type="region of interest" description="Disordered" evidence="6">
    <location>
        <begin position="19"/>
        <end position="43"/>
    </location>
</feature>
<keyword evidence="4 7" id="KW-1133">Transmembrane helix</keyword>
<keyword evidence="3 7" id="KW-0812">Transmembrane</keyword>
<dbReference type="AlphaFoldDB" id="A0ABD3NNW2"/>
<dbReference type="PANTHER" id="PTHR12677">
    <property type="entry name" value="GOLGI APPARATUS MEMBRANE PROTEIN TVP38-RELATED"/>
    <property type="match status" value="1"/>
</dbReference>
<feature type="compositionally biased region" description="Basic and acidic residues" evidence="6">
    <location>
        <begin position="339"/>
        <end position="356"/>
    </location>
</feature>
<dbReference type="InterPro" id="IPR032816">
    <property type="entry name" value="VTT_dom"/>
</dbReference>
<evidence type="ECO:0000256" key="2">
    <source>
        <dbReference type="ARBA" id="ARBA00022475"/>
    </source>
</evidence>
<dbReference type="PANTHER" id="PTHR12677:SF59">
    <property type="entry name" value="GOLGI APPARATUS MEMBRANE PROTEIN TVP38-RELATED"/>
    <property type="match status" value="1"/>
</dbReference>
<comment type="subcellular location">
    <subcellularLocation>
        <location evidence="1">Cell membrane</location>
        <topology evidence="1">Multi-pass membrane protein</topology>
    </subcellularLocation>
</comment>
<dbReference type="EMBL" id="JALLAZ020001286">
    <property type="protein sequence ID" value="KAL3777477.1"/>
    <property type="molecule type" value="Genomic_DNA"/>
</dbReference>
<feature type="transmembrane region" description="Helical" evidence="7">
    <location>
        <begin position="147"/>
        <end position="173"/>
    </location>
</feature>
<evidence type="ECO:0000313" key="9">
    <source>
        <dbReference type="EMBL" id="KAL3777477.1"/>
    </source>
</evidence>
<gene>
    <name evidence="9" type="ORF">ACHAW5_007451</name>
</gene>
<evidence type="ECO:0000259" key="8">
    <source>
        <dbReference type="Pfam" id="PF09335"/>
    </source>
</evidence>
<feature type="region of interest" description="Disordered" evidence="6">
    <location>
        <begin position="268"/>
        <end position="301"/>
    </location>
</feature>
<keyword evidence="2" id="KW-1003">Cell membrane</keyword>
<dbReference type="InterPro" id="IPR015414">
    <property type="entry name" value="TMEM64"/>
</dbReference>
<evidence type="ECO:0000256" key="7">
    <source>
        <dbReference type="SAM" id="Phobius"/>
    </source>
</evidence>
<evidence type="ECO:0000256" key="3">
    <source>
        <dbReference type="ARBA" id="ARBA00022692"/>
    </source>
</evidence>
<feature type="compositionally biased region" description="Gly residues" evidence="6">
    <location>
        <begin position="283"/>
        <end position="299"/>
    </location>
</feature>
<name>A0ABD3NNW2_9STRA</name>
<keyword evidence="10" id="KW-1185">Reference proteome</keyword>
<evidence type="ECO:0000256" key="4">
    <source>
        <dbReference type="ARBA" id="ARBA00022989"/>
    </source>
</evidence>
<feature type="region of interest" description="Disordered" evidence="6">
    <location>
        <begin position="339"/>
        <end position="396"/>
    </location>
</feature>
<feature type="transmembrane region" description="Helical" evidence="7">
    <location>
        <begin position="310"/>
        <end position="329"/>
    </location>
</feature>
<accession>A0ABD3NNW2</accession>
<dbReference type="Pfam" id="PF09335">
    <property type="entry name" value="VTT_dom"/>
    <property type="match status" value="1"/>
</dbReference>